<dbReference type="GO" id="GO:0005737">
    <property type="term" value="C:cytoplasm"/>
    <property type="evidence" value="ECO:0007669"/>
    <property type="project" value="TreeGrafter"/>
</dbReference>
<dbReference type="InterPro" id="IPR016024">
    <property type="entry name" value="ARM-type_fold"/>
</dbReference>
<feature type="domain" description="B30.2/SPRY" evidence="4">
    <location>
        <begin position="817"/>
        <end position="1027"/>
    </location>
</feature>
<dbReference type="PANTHER" id="PTHR13363">
    <property type="entry name" value="RING FINGER AND SRY DOMAIN-CONTAINING"/>
    <property type="match status" value="1"/>
</dbReference>
<evidence type="ECO:0000313" key="6">
    <source>
        <dbReference type="Proteomes" id="UP000187429"/>
    </source>
</evidence>
<accession>A0A1R1YL66</accession>
<evidence type="ECO:0000256" key="3">
    <source>
        <dbReference type="ARBA" id="ARBA00022833"/>
    </source>
</evidence>
<keyword evidence="2" id="KW-0863">Zinc-finger</keyword>
<dbReference type="SMART" id="SM00449">
    <property type="entry name" value="SPRY"/>
    <property type="match status" value="1"/>
</dbReference>
<dbReference type="GO" id="GO:0004842">
    <property type="term" value="F:ubiquitin-protein transferase activity"/>
    <property type="evidence" value="ECO:0007669"/>
    <property type="project" value="InterPro"/>
</dbReference>
<organism evidence="5 6">
    <name type="scientific">Smittium culicis</name>
    <dbReference type="NCBI Taxonomy" id="133412"/>
    <lineage>
        <taxon>Eukaryota</taxon>
        <taxon>Fungi</taxon>
        <taxon>Fungi incertae sedis</taxon>
        <taxon>Zoopagomycota</taxon>
        <taxon>Kickxellomycotina</taxon>
        <taxon>Harpellomycetes</taxon>
        <taxon>Harpellales</taxon>
        <taxon>Legeriomycetaceae</taxon>
        <taxon>Smittium</taxon>
    </lineage>
</organism>
<sequence length="1045" mass="116584">MPDSPYPSYPLYLLAIAASIRISIYLSSLSTKHPSKLEEPLDPLDLLDINSNFHNGFFRGLKINSWSKSSLKKNFKEFSILLLYLSETYPIQIASEKALFDISTTAPNIRLLLSSIDLIHNCPLKHKALSIIASLSADPDFSLKLVLLNTIKPLSLKLASNFDSNSKQIQDFSATILHNIFSKKKICSVMLNENILVGITHLLKSFTNDSKIIRTLLEVAVRITTTSGVEIPAKKDNLAVLVNMGITDVLCSVLFCEDQLVISWGIGMIHELVINDSGHSEFKQYHSFIKLLANHISPSKVAYVNGLILRIFWYLYNDKLNDGLFTLNLINPPVLTRILSLFSQRDHETSYWALSLLSGLSSNGVVAKVLEKIPLFKDLFFILVFQSIPDTTLNLSQSLAGYIVATGYINQPYATKEGAIPFIKNFIRRSDNLLTEIVDDLDLLPQNLSNISKYKDVSDKPRKLTKTISKELTCIEALPIVSTFYLSKSELSSISYTPDVSTPNSPTILLKAQQKLLDISALCLGVLTIKFFSHTKFNIKPDLHNLLDFQNSIKSIYSQQVPNVSANQNGPLAIFNKVLSHLSSETFSFESLLSTTKSQKKQSQIYKSISKIPVPKYKNYFFVNFLKLNKQSTSEWLKNLHLTSELTLLHTSVSAIPVLFSTSSDVDQETLAPLLIDLVLTLYKCPFVSRGLELKLLQSVPFCLIPASKFNSVIEMCYDYSKMNLSFISASSIIDNSSTEINFYKYRNWTTFSSPKLSNSLTENIVISESLVDISIFLCVNIILQIDSPYQSHLFSKEVTVLLSDSILCQLVSANTSSFNLKKYIEVNPENYLPSNDTVFSTSGYPIKMFLGKTSEKLKQFPPTIVSNAKVFNPSYEFLTVLSILPTKTSSGVYSFSVVLLSSGLMQIGWCSGNCDFYSIVGKGIGDDFESVAYDGFRQRRWYGTSSRNSYGEKWDAGDVISSSIDLNLGTVEFFRNGKSLGIAFGPGAVDCSIEVESIPKNRMWYPAASLSSNQAVQFLPFCADPVSSPFISRYSNSFGPIDTD</sequence>
<keyword evidence="6" id="KW-1185">Reference proteome</keyword>
<protein>
    <submittedName>
        <fullName evidence="5">E3 ubiquitin-protein ligase</fullName>
    </submittedName>
</protein>
<comment type="caution">
    <text evidence="5">The sequence shown here is derived from an EMBL/GenBank/DDBJ whole genome shotgun (WGS) entry which is preliminary data.</text>
</comment>
<dbReference type="SUPFAM" id="SSF49899">
    <property type="entry name" value="Concanavalin A-like lectins/glucanases"/>
    <property type="match status" value="1"/>
</dbReference>
<dbReference type="PROSITE" id="PS50188">
    <property type="entry name" value="B302_SPRY"/>
    <property type="match status" value="1"/>
</dbReference>
<dbReference type="Gene3D" id="1.25.10.10">
    <property type="entry name" value="Leucine-rich Repeat Variant"/>
    <property type="match status" value="1"/>
</dbReference>
<dbReference type="EMBL" id="LSSM01000898">
    <property type="protein sequence ID" value="OMJ27648.1"/>
    <property type="molecule type" value="Genomic_DNA"/>
</dbReference>
<keyword evidence="1" id="KW-0479">Metal-binding</keyword>
<dbReference type="SUPFAM" id="SSF48371">
    <property type="entry name" value="ARM repeat"/>
    <property type="match status" value="1"/>
</dbReference>
<proteinExistence type="predicted"/>
<dbReference type="InterPro" id="IPR003877">
    <property type="entry name" value="SPRY_dom"/>
</dbReference>
<dbReference type="Proteomes" id="UP000187429">
    <property type="component" value="Unassembled WGS sequence"/>
</dbReference>
<reference evidence="6" key="1">
    <citation type="submission" date="2017-01" db="EMBL/GenBank/DDBJ databases">
        <authorList>
            <person name="Wang Y."/>
            <person name="White M."/>
            <person name="Kvist S."/>
            <person name="Moncalvo J.-M."/>
        </authorList>
    </citation>
    <scope>NUCLEOTIDE SEQUENCE [LARGE SCALE GENOMIC DNA]</scope>
    <source>
        <strain evidence="6">ID-206-W2</strain>
    </source>
</reference>
<dbReference type="InterPro" id="IPR045129">
    <property type="entry name" value="RNF123/RKP/RSPRY1"/>
</dbReference>
<dbReference type="AlphaFoldDB" id="A0A1R1YL66"/>
<dbReference type="Pfam" id="PF00622">
    <property type="entry name" value="SPRY"/>
    <property type="match status" value="1"/>
</dbReference>
<gene>
    <name evidence="5" type="ORF">AYI69_g2915</name>
</gene>
<name>A0A1R1YL66_9FUNG</name>
<evidence type="ECO:0000313" key="5">
    <source>
        <dbReference type="EMBL" id="OMJ27648.1"/>
    </source>
</evidence>
<dbReference type="OrthoDB" id="2967263at2759"/>
<keyword evidence="3" id="KW-0862">Zinc</keyword>
<dbReference type="PANTHER" id="PTHR13363:SF5">
    <property type="entry name" value="E3 UBIQUITIN-PROTEIN LIGASE RNF123"/>
    <property type="match status" value="1"/>
</dbReference>
<dbReference type="InterPro" id="IPR001870">
    <property type="entry name" value="B30.2/SPRY"/>
</dbReference>
<evidence type="ECO:0000259" key="4">
    <source>
        <dbReference type="PROSITE" id="PS50188"/>
    </source>
</evidence>
<evidence type="ECO:0000256" key="1">
    <source>
        <dbReference type="ARBA" id="ARBA00022723"/>
    </source>
</evidence>
<dbReference type="Gene3D" id="2.60.120.920">
    <property type="match status" value="1"/>
</dbReference>
<dbReference type="InterPro" id="IPR011989">
    <property type="entry name" value="ARM-like"/>
</dbReference>
<dbReference type="GO" id="GO:0008270">
    <property type="term" value="F:zinc ion binding"/>
    <property type="evidence" value="ECO:0007669"/>
    <property type="project" value="UniProtKB-KW"/>
</dbReference>
<dbReference type="GO" id="GO:0051603">
    <property type="term" value="P:proteolysis involved in protein catabolic process"/>
    <property type="evidence" value="ECO:0007669"/>
    <property type="project" value="TreeGrafter"/>
</dbReference>
<dbReference type="InterPro" id="IPR043136">
    <property type="entry name" value="B30.2/SPRY_sf"/>
</dbReference>
<evidence type="ECO:0000256" key="2">
    <source>
        <dbReference type="ARBA" id="ARBA00022771"/>
    </source>
</evidence>
<dbReference type="InterPro" id="IPR013320">
    <property type="entry name" value="ConA-like_dom_sf"/>
</dbReference>